<dbReference type="AlphaFoldDB" id="A0AAW5IXB3"/>
<gene>
    <name evidence="1" type="ORF">NNC55_14045</name>
</gene>
<accession>A0AAW5IXB3</accession>
<sequence length="52" mass="6032">MTSLQERLFAMQDKQYAAFQAKLTPEVPMESFIGIHVPVLRKFAKEFTKEAE</sequence>
<protein>
    <submittedName>
        <fullName evidence="1">Uncharacterized protein</fullName>
    </submittedName>
</protein>
<evidence type="ECO:0000313" key="2">
    <source>
        <dbReference type="Proteomes" id="UP001204486"/>
    </source>
</evidence>
<reference evidence="1" key="1">
    <citation type="submission" date="2022-07" db="EMBL/GenBank/DDBJ databases">
        <title>Prevotella copri.</title>
        <authorList>
            <person name="Yang C."/>
        </authorList>
    </citation>
    <scope>NUCLEOTIDE SEQUENCE</scope>
    <source>
        <strain evidence="1">HF1476</strain>
    </source>
</reference>
<comment type="caution">
    <text evidence="1">The sequence shown here is derived from an EMBL/GenBank/DDBJ whole genome shotgun (WGS) entry which is preliminary data.</text>
</comment>
<dbReference type="Proteomes" id="UP001204486">
    <property type="component" value="Unassembled WGS sequence"/>
</dbReference>
<dbReference type="Gene3D" id="1.25.10.90">
    <property type="match status" value="1"/>
</dbReference>
<evidence type="ECO:0000313" key="1">
    <source>
        <dbReference type="EMBL" id="MCP9601049.1"/>
    </source>
</evidence>
<name>A0AAW5IXB3_9BACT</name>
<proteinExistence type="predicted"/>
<dbReference type="RefSeq" id="WP_254974858.1">
    <property type="nucleotide sequence ID" value="NZ_JANDWK010000051.1"/>
</dbReference>
<organism evidence="1 2">
    <name type="scientific">Segatella copri</name>
    <dbReference type="NCBI Taxonomy" id="165179"/>
    <lineage>
        <taxon>Bacteria</taxon>
        <taxon>Pseudomonadati</taxon>
        <taxon>Bacteroidota</taxon>
        <taxon>Bacteroidia</taxon>
        <taxon>Bacteroidales</taxon>
        <taxon>Prevotellaceae</taxon>
        <taxon>Segatella</taxon>
    </lineage>
</organism>
<dbReference type="EMBL" id="JANDWN010000054">
    <property type="protein sequence ID" value="MCP9601049.1"/>
    <property type="molecule type" value="Genomic_DNA"/>
</dbReference>